<dbReference type="EMBL" id="BLLK01000047">
    <property type="protein sequence ID" value="GFH54427.1"/>
    <property type="molecule type" value="Genomic_DNA"/>
</dbReference>
<evidence type="ECO:0000256" key="2">
    <source>
        <dbReference type="ARBA" id="ARBA00022679"/>
    </source>
</evidence>
<keyword evidence="6" id="KW-1185">Reference proteome</keyword>
<keyword evidence="2" id="KW-0808">Transferase</keyword>
<feature type="domain" description="O-methyltransferase C-terminal" evidence="4">
    <location>
        <begin position="139"/>
        <end position="344"/>
    </location>
</feature>
<evidence type="ECO:0000256" key="1">
    <source>
        <dbReference type="ARBA" id="ARBA00022603"/>
    </source>
</evidence>
<dbReference type="GO" id="GO:0008171">
    <property type="term" value="F:O-methyltransferase activity"/>
    <property type="evidence" value="ECO:0007669"/>
    <property type="project" value="InterPro"/>
</dbReference>
<dbReference type="InterPro" id="IPR016461">
    <property type="entry name" value="COMT-like"/>
</dbReference>
<dbReference type="InterPro" id="IPR036390">
    <property type="entry name" value="WH_DNA-bd_sf"/>
</dbReference>
<reference evidence="5 6" key="1">
    <citation type="journal article" date="2021" name="Sci. Rep.">
        <title>The genome of the diatom Chaetoceros tenuissimus carries an ancient integrated fragment of an extant virus.</title>
        <authorList>
            <person name="Hongo Y."/>
            <person name="Kimura K."/>
            <person name="Takaki Y."/>
            <person name="Yoshida Y."/>
            <person name="Baba S."/>
            <person name="Kobayashi G."/>
            <person name="Nagasaki K."/>
            <person name="Hano T."/>
            <person name="Tomaru Y."/>
        </authorList>
    </citation>
    <scope>NUCLEOTIDE SEQUENCE [LARGE SCALE GENOMIC DNA]</scope>
    <source>
        <strain evidence="5 6">NIES-3715</strain>
    </source>
</reference>
<dbReference type="InterPro" id="IPR029063">
    <property type="entry name" value="SAM-dependent_MTases_sf"/>
</dbReference>
<keyword evidence="1" id="KW-0489">Methyltransferase</keyword>
<name>A0AAD3CYP3_9STRA</name>
<dbReference type="InterPro" id="IPR001077">
    <property type="entry name" value="COMT_C"/>
</dbReference>
<sequence>MAHDEEKRTVQNKAISSILDITSAHFTSQALYSFVNLGVPDILKDEAKSIDEIVAALSRKYNTQNINKDAVLRIFKLLVKADIIEHKKNGDIDIFNLSAEIGAFLRTNVRDRPSLVPAVHHWLEKPLFASCLEVSTYITDDKKSPFELANGISSDFYYGDKHPDSLKHANDFVRFISDREIDDIVENYPWTRFKGRRILDIGGYNGKVLDAIAKKVGTDTTYLCLDLPEVIDGIQTSSSIVTFVKGDILDEASIPDVDVILLKHFLDRCMWDEEQTIQILKTCFAKIPDDGKVILAEAVIPDFEDVKDSPSIEVSLDALYMIVGRERQRTRSEWRHLILASGFNIEEIIRTSSPTCSLVVLSKNHQ</sequence>
<proteinExistence type="predicted"/>
<keyword evidence="3" id="KW-0949">S-adenosyl-L-methionine</keyword>
<evidence type="ECO:0000313" key="5">
    <source>
        <dbReference type="EMBL" id="GFH54427.1"/>
    </source>
</evidence>
<dbReference type="InterPro" id="IPR036388">
    <property type="entry name" value="WH-like_DNA-bd_sf"/>
</dbReference>
<protein>
    <recommendedName>
        <fullName evidence="4">O-methyltransferase C-terminal domain-containing protein</fullName>
    </recommendedName>
</protein>
<dbReference type="AlphaFoldDB" id="A0AAD3CYP3"/>
<evidence type="ECO:0000259" key="4">
    <source>
        <dbReference type="Pfam" id="PF00891"/>
    </source>
</evidence>
<dbReference type="SUPFAM" id="SSF46785">
    <property type="entry name" value="Winged helix' DNA-binding domain"/>
    <property type="match status" value="1"/>
</dbReference>
<comment type="caution">
    <text evidence="5">The sequence shown here is derived from an EMBL/GenBank/DDBJ whole genome shotgun (WGS) entry which is preliminary data.</text>
</comment>
<accession>A0AAD3CYP3</accession>
<gene>
    <name evidence="5" type="ORF">CTEN210_10903</name>
</gene>
<dbReference type="Gene3D" id="1.10.10.10">
    <property type="entry name" value="Winged helix-like DNA-binding domain superfamily/Winged helix DNA-binding domain"/>
    <property type="match status" value="1"/>
</dbReference>
<dbReference type="PANTHER" id="PTHR11746">
    <property type="entry name" value="O-METHYLTRANSFERASE"/>
    <property type="match status" value="1"/>
</dbReference>
<dbReference type="Pfam" id="PF00891">
    <property type="entry name" value="Methyltransf_2"/>
    <property type="match status" value="1"/>
</dbReference>
<dbReference type="SUPFAM" id="SSF53335">
    <property type="entry name" value="S-adenosyl-L-methionine-dependent methyltransferases"/>
    <property type="match status" value="1"/>
</dbReference>
<dbReference type="PIRSF" id="PIRSF005739">
    <property type="entry name" value="O-mtase"/>
    <property type="match status" value="1"/>
</dbReference>
<evidence type="ECO:0000313" key="6">
    <source>
        <dbReference type="Proteomes" id="UP001054902"/>
    </source>
</evidence>
<evidence type="ECO:0000256" key="3">
    <source>
        <dbReference type="ARBA" id="ARBA00022691"/>
    </source>
</evidence>
<dbReference type="Gene3D" id="3.40.50.150">
    <property type="entry name" value="Vaccinia Virus protein VP39"/>
    <property type="match status" value="1"/>
</dbReference>
<dbReference type="Proteomes" id="UP001054902">
    <property type="component" value="Unassembled WGS sequence"/>
</dbReference>
<dbReference type="GO" id="GO:0032259">
    <property type="term" value="P:methylation"/>
    <property type="evidence" value="ECO:0007669"/>
    <property type="project" value="UniProtKB-KW"/>
</dbReference>
<dbReference type="PROSITE" id="PS51683">
    <property type="entry name" value="SAM_OMT_II"/>
    <property type="match status" value="1"/>
</dbReference>
<organism evidence="5 6">
    <name type="scientific">Chaetoceros tenuissimus</name>
    <dbReference type="NCBI Taxonomy" id="426638"/>
    <lineage>
        <taxon>Eukaryota</taxon>
        <taxon>Sar</taxon>
        <taxon>Stramenopiles</taxon>
        <taxon>Ochrophyta</taxon>
        <taxon>Bacillariophyta</taxon>
        <taxon>Coscinodiscophyceae</taxon>
        <taxon>Chaetocerotophycidae</taxon>
        <taxon>Chaetocerotales</taxon>
        <taxon>Chaetocerotaceae</taxon>
        <taxon>Chaetoceros</taxon>
    </lineage>
</organism>